<dbReference type="OrthoDB" id="9801154at2"/>
<dbReference type="STRING" id="651661.SAMN05660293_03915"/>
<dbReference type="Proteomes" id="UP000190897">
    <property type="component" value="Unassembled WGS sequence"/>
</dbReference>
<keyword evidence="3" id="KW-0479">Metal-binding</keyword>
<dbReference type="InterPro" id="IPR010994">
    <property type="entry name" value="RuvA_2-like"/>
</dbReference>
<keyword evidence="8" id="KW-1185">Reference proteome</keyword>
<dbReference type="InterPro" id="IPR023874">
    <property type="entry name" value="DNA_rSAM_put"/>
</dbReference>
<gene>
    <name evidence="7" type="ORF">SAMN05660293_03915</name>
</gene>
<dbReference type="PANTHER" id="PTHR21180:SF9">
    <property type="entry name" value="TYPE II SECRETION SYSTEM PROTEIN K"/>
    <property type="match status" value="1"/>
</dbReference>
<protein>
    <submittedName>
        <fullName evidence="7">Putative DNA modification/repair radical SAM protein</fullName>
    </submittedName>
</protein>
<dbReference type="AlphaFoldDB" id="A0A1T5GBW7"/>
<dbReference type="SUPFAM" id="SSF47781">
    <property type="entry name" value="RuvA domain 2-like"/>
    <property type="match status" value="1"/>
</dbReference>
<keyword evidence="5" id="KW-0411">Iron-sulfur</keyword>
<dbReference type="Gene3D" id="1.10.150.320">
    <property type="entry name" value="Photosystem II 12 kDa extrinsic protein"/>
    <property type="match status" value="1"/>
</dbReference>
<evidence type="ECO:0000256" key="4">
    <source>
        <dbReference type="ARBA" id="ARBA00023004"/>
    </source>
</evidence>
<dbReference type="Pfam" id="PF12836">
    <property type="entry name" value="HHH_3"/>
    <property type="match status" value="1"/>
</dbReference>
<evidence type="ECO:0000256" key="5">
    <source>
        <dbReference type="ARBA" id="ARBA00023014"/>
    </source>
</evidence>
<dbReference type="RefSeq" id="WP_082216411.1">
    <property type="nucleotide sequence ID" value="NZ_FUZA01000005.1"/>
</dbReference>
<proteinExistence type="predicted"/>
<dbReference type="SUPFAM" id="SSF102114">
    <property type="entry name" value="Radical SAM enzymes"/>
    <property type="match status" value="1"/>
</dbReference>
<dbReference type="CDD" id="cd01335">
    <property type="entry name" value="Radical_SAM"/>
    <property type="match status" value="1"/>
</dbReference>
<dbReference type="SFLD" id="SFLDG01102">
    <property type="entry name" value="Uncharacterised_Radical_SAM_Su"/>
    <property type="match status" value="1"/>
</dbReference>
<dbReference type="InterPro" id="IPR051675">
    <property type="entry name" value="Endo/Exo/Phosphatase_dom_1"/>
</dbReference>
<dbReference type="Gene3D" id="3.20.20.70">
    <property type="entry name" value="Aldolase class I"/>
    <property type="match status" value="1"/>
</dbReference>
<keyword evidence="2" id="KW-0949">S-adenosyl-L-methionine</keyword>
<dbReference type="GO" id="GO:0046872">
    <property type="term" value="F:metal ion binding"/>
    <property type="evidence" value="ECO:0007669"/>
    <property type="project" value="UniProtKB-KW"/>
</dbReference>
<evidence type="ECO:0000313" key="7">
    <source>
        <dbReference type="EMBL" id="SKC05935.1"/>
    </source>
</evidence>
<reference evidence="8" key="1">
    <citation type="submission" date="2017-02" db="EMBL/GenBank/DDBJ databases">
        <authorList>
            <person name="Varghese N."/>
            <person name="Submissions S."/>
        </authorList>
    </citation>
    <scope>NUCLEOTIDE SEQUENCE [LARGE SCALE GENOMIC DNA]</scope>
    <source>
        <strain evidence="8">DSM 22270</strain>
    </source>
</reference>
<evidence type="ECO:0000256" key="3">
    <source>
        <dbReference type="ARBA" id="ARBA00022723"/>
    </source>
</evidence>
<dbReference type="SFLD" id="SFLDS00029">
    <property type="entry name" value="Radical_SAM"/>
    <property type="match status" value="1"/>
</dbReference>
<organism evidence="7 8">
    <name type="scientific">Dyadobacter psychrophilus</name>
    <dbReference type="NCBI Taxonomy" id="651661"/>
    <lineage>
        <taxon>Bacteria</taxon>
        <taxon>Pseudomonadati</taxon>
        <taxon>Bacteroidota</taxon>
        <taxon>Cytophagia</taxon>
        <taxon>Cytophagales</taxon>
        <taxon>Spirosomataceae</taxon>
        <taxon>Dyadobacter</taxon>
    </lineage>
</organism>
<evidence type="ECO:0000256" key="1">
    <source>
        <dbReference type="ARBA" id="ARBA00001966"/>
    </source>
</evidence>
<dbReference type="Pfam" id="PF04055">
    <property type="entry name" value="Radical_SAM"/>
    <property type="match status" value="1"/>
</dbReference>
<dbReference type="InterPro" id="IPR013785">
    <property type="entry name" value="Aldolase_TIM"/>
</dbReference>
<dbReference type="InterPro" id="IPR058240">
    <property type="entry name" value="rSAM_sf"/>
</dbReference>
<name>A0A1T5GBW7_9BACT</name>
<dbReference type="GO" id="GO:0051536">
    <property type="term" value="F:iron-sulfur cluster binding"/>
    <property type="evidence" value="ECO:0007669"/>
    <property type="project" value="UniProtKB-KW"/>
</dbReference>
<keyword evidence="4" id="KW-0408">Iron</keyword>
<dbReference type="GO" id="GO:0003824">
    <property type="term" value="F:catalytic activity"/>
    <property type="evidence" value="ECO:0007669"/>
    <property type="project" value="InterPro"/>
</dbReference>
<dbReference type="NCBIfam" id="TIGR03916">
    <property type="entry name" value="rSAM_link_UDG"/>
    <property type="match status" value="1"/>
</dbReference>
<dbReference type="InterPro" id="IPR007197">
    <property type="entry name" value="rSAM"/>
</dbReference>
<evidence type="ECO:0000259" key="6">
    <source>
        <dbReference type="Pfam" id="PF04055"/>
    </source>
</evidence>
<dbReference type="EMBL" id="FUZA01000005">
    <property type="protein sequence ID" value="SKC05935.1"/>
    <property type="molecule type" value="Genomic_DNA"/>
</dbReference>
<dbReference type="PANTHER" id="PTHR21180">
    <property type="entry name" value="ENDONUCLEASE/EXONUCLEASE/PHOSPHATASE FAMILY DOMAIN-CONTAINING PROTEIN 1"/>
    <property type="match status" value="1"/>
</dbReference>
<evidence type="ECO:0000256" key="2">
    <source>
        <dbReference type="ARBA" id="ARBA00022691"/>
    </source>
</evidence>
<accession>A0A1T5GBW7</accession>
<evidence type="ECO:0000313" key="8">
    <source>
        <dbReference type="Proteomes" id="UP000190897"/>
    </source>
</evidence>
<sequence length="418" mass="47750">MFERIREKLEILADAAKYDVSCSSSGSNRKNENKGLGDAEGTGICHTYTEDGRCVSLLKILLTNHCIYDCAFCVSRRSNDIKRAAFTVDEVVELTMNFYRRNYIEGLFLSSGIFKNADYTMERLVRIVKKLRTEQRFNGYIHLKTIPGASEELLKEAGLYADRMSINLEMPTETGLKLLAPEKSHDDVKKPLDYIQQTITQFSSEKALIKAVPKFVPAGQSTQMVIGATPESDKEIMHMANTFYKDFSLKRVYYSGYIPISNDSRLPVIGSQPPLIRENRLYQTDWLMRFYGFDVKEILNDAHPNLDVDIDPKLSWALRHLEQFPIDVNTADYKMIMRVPGIGVASALKIVQARKFGRLHQDQLKKIGISFNKAKHFIRYADSPLQLRDYESGHIKALILSESSSKYTRIPKNQLSIF</sequence>
<comment type="cofactor">
    <cofactor evidence="1">
        <name>[4Fe-4S] cluster</name>
        <dbReference type="ChEBI" id="CHEBI:49883"/>
    </cofactor>
</comment>
<feature type="domain" description="Radical SAM core" evidence="6">
    <location>
        <begin position="61"/>
        <end position="197"/>
    </location>
</feature>